<evidence type="ECO:0000256" key="1">
    <source>
        <dbReference type="SAM" id="MobiDB-lite"/>
    </source>
</evidence>
<protein>
    <submittedName>
        <fullName evidence="2">Uncharacterized protein</fullName>
    </submittedName>
</protein>
<name>A0A4U5LZ88_STECR</name>
<feature type="compositionally biased region" description="Polar residues" evidence="1">
    <location>
        <begin position="26"/>
        <end position="39"/>
    </location>
</feature>
<feature type="region of interest" description="Disordered" evidence="1">
    <location>
        <begin position="24"/>
        <end position="72"/>
    </location>
</feature>
<organism evidence="2 3">
    <name type="scientific">Steinernema carpocapsae</name>
    <name type="common">Entomopathogenic nematode</name>
    <dbReference type="NCBI Taxonomy" id="34508"/>
    <lineage>
        <taxon>Eukaryota</taxon>
        <taxon>Metazoa</taxon>
        <taxon>Ecdysozoa</taxon>
        <taxon>Nematoda</taxon>
        <taxon>Chromadorea</taxon>
        <taxon>Rhabditida</taxon>
        <taxon>Tylenchina</taxon>
        <taxon>Panagrolaimomorpha</taxon>
        <taxon>Strongyloidoidea</taxon>
        <taxon>Steinernematidae</taxon>
        <taxon>Steinernema</taxon>
    </lineage>
</organism>
<dbReference type="EMBL" id="AZBU02000011">
    <property type="protein sequence ID" value="TKR61658.1"/>
    <property type="molecule type" value="Genomic_DNA"/>
</dbReference>
<evidence type="ECO:0000313" key="3">
    <source>
        <dbReference type="Proteomes" id="UP000298663"/>
    </source>
</evidence>
<proteinExistence type="predicted"/>
<reference evidence="2 3" key="1">
    <citation type="journal article" date="2015" name="Genome Biol.">
        <title>Comparative genomics of Steinernema reveals deeply conserved gene regulatory networks.</title>
        <authorList>
            <person name="Dillman A.R."/>
            <person name="Macchietto M."/>
            <person name="Porter C.F."/>
            <person name="Rogers A."/>
            <person name="Williams B."/>
            <person name="Antoshechkin I."/>
            <person name="Lee M.M."/>
            <person name="Goodwin Z."/>
            <person name="Lu X."/>
            <person name="Lewis E.E."/>
            <person name="Goodrich-Blair H."/>
            <person name="Stock S.P."/>
            <person name="Adams B.J."/>
            <person name="Sternberg P.W."/>
            <person name="Mortazavi A."/>
        </authorList>
    </citation>
    <scope>NUCLEOTIDE SEQUENCE [LARGE SCALE GENOMIC DNA]</scope>
    <source>
        <strain evidence="2 3">ALL</strain>
    </source>
</reference>
<gene>
    <name evidence="2" type="ORF">L596_028743</name>
</gene>
<sequence>MVIPSSSDEPVPCHPRRRDYLRPAQVCSSPLSGGSSPVISLTPASTGGSSSTQTSSSKASSKASSEAPKRRRRAAGNIFRGIYVDFMKVFKLQFEKIMVDAQNMFLSKSNEKMWLPNKSINVYLSSLNSISANTQCRLIELEKKKMTFGLKFGSGEELADVGKVGET</sequence>
<feature type="compositionally biased region" description="Low complexity" evidence="1">
    <location>
        <begin position="40"/>
        <end position="66"/>
    </location>
</feature>
<evidence type="ECO:0000313" key="2">
    <source>
        <dbReference type="EMBL" id="TKR61658.1"/>
    </source>
</evidence>
<keyword evidence="3" id="KW-1185">Reference proteome</keyword>
<dbReference type="AlphaFoldDB" id="A0A4U5LZ88"/>
<dbReference type="Proteomes" id="UP000298663">
    <property type="component" value="Unassembled WGS sequence"/>
</dbReference>
<accession>A0A4U5LZ88</accession>
<comment type="caution">
    <text evidence="2">The sequence shown here is derived from an EMBL/GenBank/DDBJ whole genome shotgun (WGS) entry which is preliminary data.</text>
</comment>
<reference evidence="2 3" key="2">
    <citation type="journal article" date="2019" name="G3 (Bethesda)">
        <title>Hybrid Assembly of the Genome of the Entomopathogenic Nematode Steinernema carpocapsae Identifies the X-Chromosome.</title>
        <authorList>
            <person name="Serra L."/>
            <person name="Macchietto M."/>
            <person name="Macias-Munoz A."/>
            <person name="McGill C.J."/>
            <person name="Rodriguez I.M."/>
            <person name="Rodriguez B."/>
            <person name="Murad R."/>
            <person name="Mortazavi A."/>
        </authorList>
    </citation>
    <scope>NUCLEOTIDE SEQUENCE [LARGE SCALE GENOMIC DNA]</scope>
    <source>
        <strain evidence="2 3">ALL</strain>
    </source>
</reference>